<reference evidence="2" key="1">
    <citation type="journal article" date="2020" name="Phytopathology">
        <title>Genome Sequence Resources of Colletotrichum truncatum, C. plurivorum, C. musicola, and C. sojae: Four Species Pathogenic to Soybean (Glycine max).</title>
        <authorList>
            <person name="Rogerio F."/>
            <person name="Boufleur T.R."/>
            <person name="Ciampi-Guillardi M."/>
            <person name="Sukno S.A."/>
            <person name="Thon M.R."/>
            <person name="Massola Junior N.S."/>
            <person name="Baroncelli R."/>
        </authorList>
    </citation>
    <scope>NUCLEOTIDE SEQUENCE</scope>
    <source>
        <strain evidence="2">LFN0074</strain>
    </source>
</reference>
<name>A0A8H6J835_9PEZI</name>
<feature type="compositionally biased region" description="Basic and acidic residues" evidence="1">
    <location>
        <begin position="206"/>
        <end position="230"/>
    </location>
</feature>
<accession>A0A8H6J835</accession>
<organism evidence="2 3">
    <name type="scientific">Colletotrichum musicola</name>
    <dbReference type="NCBI Taxonomy" id="2175873"/>
    <lineage>
        <taxon>Eukaryota</taxon>
        <taxon>Fungi</taxon>
        <taxon>Dikarya</taxon>
        <taxon>Ascomycota</taxon>
        <taxon>Pezizomycotina</taxon>
        <taxon>Sordariomycetes</taxon>
        <taxon>Hypocreomycetidae</taxon>
        <taxon>Glomerellales</taxon>
        <taxon>Glomerellaceae</taxon>
        <taxon>Colletotrichum</taxon>
        <taxon>Colletotrichum orchidearum species complex</taxon>
    </lineage>
</organism>
<feature type="compositionally biased region" description="Basic and acidic residues" evidence="1">
    <location>
        <begin position="111"/>
        <end position="120"/>
    </location>
</feature>
<feature type="compositionally biased region" description="Polar residues" evidence="1">
    <location>
        <begin position="141"/>
        <end position="167"/>
    </location>
</feature>
<feature type="compositionally biased region" description="Polar residues" evidence="1">
    <location>
        <begin position="16"/>
        <end position="26"/>
    </location>
</feature>
<dbReference type="AlphaFoldDB" id="A0A8H6J835"/>
<evidence type="ECO:0000256" key="1">
    <source>
        <dbReference type="SAM" id="MobiDB-lite"/>
    </source>
</evidence>
<gene>
    <name evidence="2" type="ORF">CMUS01_14027</name>
</gene>
<dbReference type="Proteomes" id="UP000639643">
    <property type="component" value="Unassembled WGS sequence"/>
</dbReference>
<dbReference type="EMBL" id="WIGM01000957">
    <property type="protein sequence ID" value="KAF6807851.1"/>
    <property type="molecule type" value="Genomic_DNA"/>
</dbReference>
<protein>
    <submittedName>
        <fullName evidence="2">Uncharacterized protein</fullName>
    </submittedName>
</protein>
<proteinExistence type="predicted"/>
<keyword evidence="3" id="KW-1185">Reference proteome</keyword>
<feature type="compositionally biased region" description="Basic and acidic residues" evidence="1">
    <location>
        <begin position="44"/>
        <end position="57"/>
    </location>
</feature>
<feature type="region of interest" description="Disordered" evidence="1">
    <location>
        <begin position="1"/>
        <end position="70"/>
    </location>
</feature>
<feature type="region of interest" description="Disordered" evidence="1">
    <location>
        <begin position="83"/>
        <end position="243"/>
    </location>
</feature>
<comment type="caution">
    <text evidence="2">The sequence shown here is derived from an EMBL/GenBank/DDBJ whole genome shotgun (WGS) entry which is preliminary data.</text>
</comment>
<sequence>MTEQGAALTTDKKGKPTTSQQASSPKNPFGYSQPPSNNTQGGRRPSEYELSEREIRHIKPSGGAFCDWPFDLDRDDIMFTVRSTTSTEHDNSGPRPAEPGLADSHRRSKTQFREVSREGQPDSEADVGSDTPSRSRRRSSTQANDIGQGDATSPMRQDTAPPTQQETRPFKGYLARSQEKHPSQAPEISPSAFDFEPREPPSTPSEKAKDEKAKDQEQKAGAKMWQKPEPRSNSPRLWESRDQ</sequence>
<evidence type="ECO:0000313" key="3">
    <source>
        <dbReference type="Proteomes" id="UP000639643"/>
    </source>
</evidence>
<evidence type="ECO:0000313" key="2">
    <source>
        <dbReference type="EMBL" id="KAF6807851.1"/>
    </source>
</evidence>